<reference evidence="2" key="1">
    <citation type="journal article" date="2019" name="Int. J. Syst. Evol. Microbiol.">
        <title>The Global Catalogue of Microorganisms (GCM) 10K type strain sequencing project: providing services to taxonomists for standard genome sequencing and annotation.</title>
        <authorList>
            <consortium name="The Broad Institute Genomics Platform"/>
            <consortium name="The Broad Institute Genome Sequencing Center for Infectious Disease"/>
            <person name="Wu L."/>
            <person name="Ma J."/>
        </authorList>
    </citation>
    <scope>NUCLEOTIDE SEQUENCE [LARGE SCALE GENOMIC DNA]</scope>
    <source>
        <strain evidence="2">JCM 12165</strain>
    </source>
</reference>
<evidence type="ECO:0000313" key="1">
    <source>
        <dbReference type="EMBL" id="MFC4737130.1"/>
    </source>
</evidence>
<proteinExistence type="predicted"/>
<dbReference type="Proteomes" id="UP001595896">
    <property type="component" value="Unassembled WGS sequence"/>
</dbReference>
<protein>
    <recommendedName>
        <fullName evidence="3">YhfH family protein</fullName>
    </recommendedName>
</protein>
<evidence type="ECO:0000313" key="2">
    <source>
        <dbReference type="Proteomes" id="UP001595896"/>
    </source>
</evidence>
<dbReference type="EMBL" id="JBHSGK010000013">
    <property type="protein sequence ID" value="MFC4737130.1"/>
    <property type="molecule type" value="Genomic_DNA"/>
</dbReference>
<keyword evidence="2" id="KW-1185">Reference proteome</keyword>
<organism evidence="1 2">
    <name type="scientific">Bacillus daqingensis</name>
    <dbReference type="NCBI Taxonomy" id="872396"/>
    <lineage>
        <taxon>Bacteria</taxon>
        <taxon>Bacillati</taxon>
        <taxon>Bacillota</taxon>
        <taxon>Bacilli</taxon>
        <taxon>Bacillales</taxon>
        <taxon>Bacillaceae</taxon>
        <taxon>Bacillus</taxon>
    </lineage>
</organism>
<name>A0ABV9NYH7_9BACI</name>
<accession>A0ABV9NYH7</accession>
<dbReference type="RefSeq" id="WP_377909736.1">
    <property type="nucleotide sequence ID" value="NZ_JBHSGK010000013.1"/>
</dbReference>
<gene>
    <name evidence="1" type="ORF">ACFO4L_11075</name>
</gene>
<comment type="caution">
    <text evidence="1">The sequence shown here is derived from an EMBL/GenBank/DDBJ whole genome shotgun (WGS) entry which is preliminary data.</text>
</comment>
<evidence type="ECO:0008006" key="3">
    <source>
        <dbReference type="Google" id="ProtNLM"/>
    </source>
</evidence>
<sequence length="58" mass="6614">MLPYVFFFVLRKALDVHDENYGPYTTALQETTICSSCGKVLNETYRAEETNTICDACQ</sequence>